<feature type="compositionally biased region" description="Polar residues" evidence="1">
    <location>
        <begin position="75"/>
        <end position="89"/>
    </location>
</feature>
<name>A0A5B9DAV9_9ARCH</name>
<dbReference type="AlphaFoldDB" id="A0A5B9DAV9"/>
<gene>
    <name evidence="3" type="ORF">DSAG12_02113</name>
</gene>
<reference evidence="3 4" key="1">
    <citation type="journal article" date="2020" name="Nature">
        <title>Isolation of an archaeon at the prokaryote-eukaryote interface.</title>
        <authorList>
            <person name="Imachi H."/>
            <person name="Nobu M.K."/>
            <person name="Nakahara N."/>
            <person name="Morono Y."/>
            <person name="Ogawara M."/>
            <person name="Takaki Y."/>
            <person name="Takano Y."/>
            <person name="Uematsu K."/>
            <person name="Ikuta T."/>
            <person name="Ito M."/>
            <person name="Matsui Y."/>
            <person name="Miyazaki M."/>
            <person name="Murata K."/>
            <person name="Saito Y."/>
            <person name="Sakai S."/>
            <person name="Song C."/>
            <person name="Tasumi E."/>
            <person name="Yamanaka Y."/>
            <person name="Yamaguchi T."/>
            <person name="Kamagata Y."/>
            <person name="Tamaki H."/>
            <person name="Takai K."/>
        </authorList>
    </citation>
    <scope>NUCLEOTIDE SEQUENCE [LARGE SCALE GENOMIC DNA]</scope>
    <source>
        <strain evidence="3 4">MK-D1</strain>
    </source>
</reference>
<feature type="transmembrane region" description="Helical" evidence="2">
    <location>
        <begin position="46"/>
        <end position="65"/>
    </location>
</feature>
<reference evidence="3 4" key="2">
    <citation type="journal article" date="2024" name="Int. J. Syst. Evol. Microbiol.">
        <title>Promethearchaeum syntrophicum gen. nov., sp. nov., an anaerobic, obligately syntrophic archaeon, the first isolate of the lineage 'Asgard' archaea, and proposal of the new archaeal phylum Promethearchaeota phyl. nov. and kingdom Promethearchaeati regn. nov.</title>
        <authorList>
            <person name="Imachi H."/>
            <person name="Nobu M.K."/>
            <person name="Kato S."/>
            <person name="Takaki Y."/>
            <person name="Miyazaki M."/>
            <person name="Miyata M."/>
            <person name="Ogawara M."/>
            <person name="Saito Y."/>
            <person name="Sakai S."/>
            <person name="Tahara Y.O."/>
            <person name="Takano Y."/>
            <person name="Tasumi E."/>
            <person name="Uematsu K."/>
            <person name="Yoshimura T."/>
            <person name="Itoh T."/>
            <person name="Ohkuma M."/>
            <person name="Takai K."/>
        </authorList>
    </citation>
    <scope>NUCLEOTIDE SEQUENCE [LARGE SCALE GENOMIC DNA]</scope>
    <source>
        <strain evidence="3 4">MK-D1</strain>
    </source>
</reference>
<keyword evidence="4" id="KW-1185">Reference proteome</keyword>
<keyword evidence="2" id="KW-0472">Membrane</keyword>
<proteinExistence type="predicted"/>
<accession>A0A5B9DAV9</accession>
<feature type="compositionally biased region" description="Low complexity" evidence="1">
    <location>
        <begin position="93"/>
        <end position="111"/>
    </location>
</feature>
<evidence type="ECO:0000313" key="3">
    <source>
        <dbReference type="EMBL" id="QEE16283.1"/>
    </source>
</evidence>
<dbReference type="EMBL" id="CP042905">
    <property type="protein sequence ID" value="QEE16283.1"/>
    <property type="molecule type" value="Genomic_DNA"/>
</dbReference>
<evidence type="ECO:0000256" key="1">
    <source>
        <dbReference type="SAM" id="MobiDB-lite"/>
    </source>
</evidence>
<sequence length="151" mass="16697">MIFQEFLPYGFSLMTFLPTIIITIIRIGIAVFIAKDCQKRGMEPTMFIALTCCCGVCIGGIIYLITASNHPNEENNFQQPSFNSHQNQVYGRPQPIYSQPQSQPPQQTQPKPVYPGGNTTIPNKNTTICPVCGSQNNYNAKFCGICGADLK</sequence>
<feature type="region of interest" description="Disordered" evidence="1">
    <location>
        <begin position="75"/>
        <end position="117"/>
    </location>
</feature>
<organism evidence="3 4">
    <name type="scientific">Promethearchaeum syntrophicum</name>
    <dbReference type="NCBI Taxonomy" id="2594042"/>
    <lineage>
        <taxon>Archaea</taxon>
        <taxon>Promethearchaeati</taxon>
        <taxon>Promethearchaeota</taxon>
        <taxon>Promethearchaeia</taxon>
        <taxon>Promethearchaeales</taxon>
        <taxon>Promethearchaeaceae</taxon>
        <taxon>Promethearchaeum</taxon>
    </lineage>
</organism>
<protein>
    <submittedName>
        <fullName evidence="3">Zinc-ribbon domain-containing protein</fullName>
    </submittedName>
</protein>
<dbReference type="RefSeq" id="WP_147663161.1">
    <property type="nucleotide sequence ID" value="NZ_CP042905.2"/>
</dbReference>
<dbReference type="KEGG" id="psyt:DSAG12_02113"/>
<dbReference type="Proteomes" id="UP000321408">
    <property type="component" value="Chromosome"/>
</dbReference>
<evidence type="ECO:0000313" key="4">
    <source>
        <dbReference type="Proteomes" id="UP000321408"/>
    </source>
</evidence>
<keyword evidence="2" id="KW-1133">Transmembrane helix</keyword>
<keyword evidence="2" id="KW-0812">Transmembrane</keyword>
<feature type="transmembrane region" description="Helical" evidence="2">
    <location>
        <begin position="6"/>
        <end position="34"/>
    </location>
</feature>
<evidence type="ECO:0000256" key="2">
    <source>
        <dbReference type="SAM" id="Phobius"/>
    </source>
</evidence>
<dbReference type="GeneID" id="41330103"/>